<dbReference type="PANTHER" id="PTHR45138">
    <property type="entry name" value="REGULATORY COMPONENTS OF SENSORY TRANSDUCTION SYSTEM"/>
    <property type="match status" value="1"/>
</dbReference>
<feature type="domain" description="GGDEF" evidence="5">
    <location>
        <begin position="305"/>
        <end position="434"/>
    </location>
</feature>
<dbReference type="GO" id="GO:0052621">
    <property type="term" value="F:diguanylate cyclase activity"/>
    <property type="evidence" value="ECO:0007669"/>
    <property type="project" value="UniProtKB-EC"/>
</dbReference>
<gene>
    <name evidence="6" type="ORF">ABT56_06450</name>
</gene>
<sequence length="435" mass="49945">MDRLRLRLRYTAYILLSFSFFSYLFYMLGGFNKEFVVSAKNAAFSSIDDTTQGGDTQTYLDIDGESIVLNCELGKAGQWPFCEIAINFTNIARGIDLSTYHSVGIDVDYFSPVDDERIRVYLRNYDPSYSSENDPISLKFNAIEYAPGAGNGLLVIPMDSFQVLSWWIAEYAIPIEKAGPEFSQIQTIEIATGSFVKPTNYTIRLNKLVFYGQWISESTLLRINMMLWISAAVVFLYFERRRLNFQLQQVVAKADFLKDANKNLYQKSMKFEELAFTDNLTGTQNRHAVDSWLSEILDFSRLNCHSFSIIYIDIDHFKRINDQFGHHCGDEVLKEFGRVLNLRARKTDVVVRWGGEEFIIFCPATNLRSAQEFAEQLRNIVEHYHWSLGTTITCSLGVAEYRIDESVDEFISRADSALYLAKEQGRNRVEISPVS</sequence>
<comment type="catalytic activity">
    <reaction evidence="3">
        <text>2 GTP = 3',3'-c-di-GMP + 2 diphosphate</text>
        <dbReference type="Rhea" id="RHEA:24898"/>
        <dbReference type="ChEBI" id="CHEBI:33019"/>
        <dbReference type="ChEBI" id="CHEBI:37565"/>
        <dbReference type="ChEBI" id="CHEBI:58805"/>
        <dbReference type="EC" id="2.7.7.65"/>
    </reaction>
</comment>
<keyword evidence="4" id="KW-1133">Transmembrane helix</keyword>
<reference evidence="6 7" key="1">
    <citation type="submission" date="2015-05" db="EMBL/GenBank/DDBJ databases">
        <title>Photobacterium galathea sp. nov.</title>
        <authorList>
            <person name="Machado H."/>
            <person name="Gram L."/>
        </authorList>
    </citation>
    <scope>NUCLEOTIDE SEQUENCE [LARGE SCALE GENOMIC DNA]</scope>
    <source>
        <strain evidence="6 7">CGMCC 1.12159</strain>
    </source>
</reference>
<dbReference type="InterPro" id="IPR050469">
    <property type="entry name" value="Diguanylate_Cyclase"/>
</dbReference>
<dbReference type="Gene3D" id="3.30.70.270">
    <property type="match status" value="1"/>
</dbReference>
<proteinExistence type="predicted"/>
<keyword evidence="7" id="KW-1185">Reference proteome</keyword>
<comment type="caution">
    <text evidence="6">The sequence shown here is derived from an EMBL/GenBank/DDBJ whole genome shotgun (WGS) entry which is preliminary data.</text>
</comment>
<organism evidence="6 7">
    <name type="scientific">Photobacterium aquae</name>
    <dbReference type="NCBI Taxonomy" id="1195763"/>
    <lineage>
        <taxon>Bacteria</taxon>
        <taxon>Pseudomonadati</taxon>
        <taxon>Pseudomonadota</taxon>
        <taxon>Gammaproteobacteria</taxon>
        <taxon>Vibrionales</taxon>
        <taxon>Vibrionaceae</taxon>
        <taxon>Photobacterium</taxon>
    </lineage>
</organism>
<dbReference type="EC" id="2.7.7.65" evidence="2"/>
<dbReference type="SUPFAM" id="SSF55073">
    <property type="entry name" value="Nucleotide cyclase"/>
    <property type="match status" value="1"/>
</dbReference>
<dbReference type="PATRIC" id="fig|1195763.3.peg.1372"/>
<dbReference type="AlphaFoldDB" id="A0A0J1H634"/>
<dbReference type="NCBIfam" id="TIGR00254">
    <property type="entry name" value="GGDEF"/>
    <property type="match status" value="1"/>
</dbReference>
<dbReference type="GO" id="GO:0043709">
    <property type="term" value="P:cell adhesion involved in single-species biofilm formation"/>
    <property type="evidence" value="ECO:0007669"/>
    <property type="project" value="TreeGrafter"/>
</dbReference>
<comment type="cofactor">
    <cofactor evidence="1">
        <name>Mg(2+)</name>
        <dbReference type="ChEBI" id="CHEBI:18420"/>
    </cofactor>
</comment>
<evidence type="ECO:0000256" key="3">
    <source>
        <dbReference type="ARBA" id="ARBA00034247"/>
    </source>
</evidence>
<dbReference type="PROSITE" id="PS50887">
    <property type="entry name" value="GGDEF"/>
    <property type="match status" value="1"/>
</dbReference>
<dbReference type="Proteomes" id="UP000036097">
    <property type="component" value="Unassembled WGS sequence"/>
</dbReference>
<dbReference type="InterPro" id="IPR043128">
    <property type="entry name" value="Rev_trsase/Diguanyl_cyclase"/>
</dbReference>
<feature type="transmembrane region" description="Helical" evidence="4">
    <location>
        <begin position="12"/>
        <end position="31"/>
    </location>
</feature>
<dbReference type="STRING" id="1195763.ABT56_06450"/>
<name>A0A0J1H634_9GAMM</name>
<accession>A0A0J1H634</accession>
<dbReference type="EMBL" id="LDOT01000006">
    <property type="protein sequence ID" value="KLV07180.1"/>
    <property type="molecule type" value="Genomic_DNA"/>
</dbReference>
<evidence type="ECO:0000259" key="5">
    <source>
        <dbReference type="PROSITE" id="PS50887"/>
    </source>
</evidence>
<dbReference type="PANTHER" id="PTHR45138:SF9">
    <property type="entry name" value="DIGUANYLATE CYCLASE DGCM-RELATED"/>
    <property type="match status" value="1"/>
</dbReference>
<dbReference type="FunFam" id="3.30.70.270:FF:000001">
    <property type="entry name" value="Diguanylate cyclase domain protein"/>
    <property type="match status" value="1"/>
</dbReference>
<evidence type="ECO:0000256" key="2">
    <source>
        <dbReference type="ARBA" id="ARBA00012528"/>
    </source>
</evidence>
<evidence type="ECO:0000313" key="6">
    <source>
        <dbReference type="EMBL" id="KLV07180.1"/>
    </source>
</evidence>
<dbReference type="InterPro" id="IPR000160">
    <property type="entry name" value="GGDEF_dom"/>
</dbReference>
<keyword evidence="4" id="KW-0472">Membrane</keyword>
<dbReference type="GO" id="GO:0005886">
    <property type="term" value="C:plasma membrane"/>
    <property type="evidence" value="ECO:0007669"/>
    <property type="project" value="TreeGrafter"/>
</dbReference>
<keyword evidence="4" id="KW-0812">Transmembrane</keyword>
<dbReference type="GO" id="GO:1902201">
    <property type="term" value="P:negative regulation of bacterial-type flagellum-dependent cell motility"/>
    <property type="evidence" value="ECO:0007669"/>
    <property type="project" value="TreeGrafter"/>
</dbReference>
<dbReference type="InterPro" id="IPR029787">
    <property type="entry name" value="Nucleotide_cyclase"/>
</dbReference>
<evidence type="ECO:0000256" key="1">
    <source>
        <dbReference type="ARBA" id="ARBA00001946"/>
    </source>
</evidence>
<evidence type="ECO:0000256" key="4">
    <source>
        <dbReference type="SAM" id="Phobius"/>
    </source>
</evidence>
<protein>
    <recommendedName>
        <fullName evidence="2">diguanylate cyclase</fullName>
        <ecNumber evidence="2">2.7.7.65</ecNumber>
    </recommendedName>
</protein>
<dbReference type="Pfam" id="PF00990">
    <property type="entry name" value="GGDEF"/>
    <property type="match status" value="1"/>
</dbReference>
<dbReference type="CDD" id="cd01949">
    <property type="entry name" value="GGDEF"/>
    <property type="match status" value="1"/>
</dbReference>
<evidence type="ECO:0000313" key="7">
    <source>
        <dbReference type="Proteomes" id="UP000036097"/>
    </source>
</evidence>
<dbReference type="SMART" id="SM00267">
    <property type="entry name" value="GGDEF"/>
    <property type="match status" value="1"/>
</dbReference>